<comment type="similarity">
    <text evidence="1 2">Belongs to the small heat shock protein (HSP20) family.</text>
</comment>
<gene>
    <name evidence="4" type="ORF">DW016_06420</name>
</gene>
<dbReference type="GeneID" id="97191819"/>
<dbReference type="InterPro" id="IPR031107">
    <property type="entry name" value="Small_HSP"/>
</dbReference>
<dbReference type="PROSITE" id="PS01031">
    <property type="entry name" value="SHSP"/>
    <property type="match status" value="1"/>
</dbReference>
<proteinExistence type="inferred from homology"/>
<dbReference type="RefSeq" id="WP_024731812.1">
    <property type="nucleotide sequence ID" value="NZ_BAABYU010000001.1"/>
</dbReference>
<dbReference type="SUPFAM" id="SSF49764">
    <property type="entry name" value="HSP20-like chaperones"/>
    <property type="match status" value="1"/>
</dbReference>
<evidence type="ECO:0000256" key="2">
    <source>
        <dbReference type="RuleBase" id="RU003616"/>
    </source>
</evidence>
<dbReference type="Proteomes" id="UP000261080">
    <property type="component" value="Unassembled WGS sequence"/>
</dbReference>
<reference evidence="4 5" key="1">
    <citation type="submission" date="2018-08" db="EMBL/GenBank/DDBJ databases">
        <title>A genome reference for cultivated species of the human gut microbiota.</title>
        <authorList>
            <person name="Zou Y."/>
            <person name="Xue W."/>
            <person name="Luo G."/>
        </authorList>
    </citation>
    <scope>NUCLEOTIDE SEQUENCE [LARGE SCALE GENOMIC DNA]</scope>
    <source>
        <strain evidence="4 5">AF37-2AT</strain>
    </source>
</reference>
<dbReference type="Gene3D" id="2.60.40.790">
    <property type="match status" value="1"/>
</dbReference>
<dbReference type="InterPro" id="IPR002068">
    <property type="entry name" value="A-crystallin/Hsp20_dom"/>
</dbReference>
<organism evidence="4 5">
    <name type="scientific">Sellimonas intestinalis</name>
    <dbReference type="NCBI Taxonomy" id="1653434"/>
    <lineage>
        <taxon>Bacteria</taxon>
        <taxon>Bacillati</taxon>
        <taxon>Bacillota</taxon>
        <taxon>Clostridia</taxon>
        <taxon>Lachnospirales</taxon>
        <taxon>Lachnospiraceae</taxon>
        <taxon>Sellimonas</taxon>
    </lineage>
</organism>
<dbReference type="OrthoDB" id="9811615at2"/>
<keyword evidence="5" id="KW-1185">Reference proteome</keyword>
<evidence type="ECO:0000256" key="1">
    <source>
        <dbReference type="PROSITE-ProRule" id="PRU00285"/>
    </source>
</evidence>
<dbReference type="EMBL" id="QVLX01000003">
    <property type="protein sequence ID" value="RGE87754.1"/>
    <property type="molecule type" value="Genomic_DNA"/>
</dbReference>
<feature type="domain" description="SHSP" evidence="3">
    <location>
        <begin position="32"/>
        <end position="147"/>
    </location>
</feature>
<comment type="caution">
    <text evidence="4">The sequence shown here is derived from an EMBL/GenBank/DDBJ whole genome shotgun (WGS) entry which is preliminary data.</text>
</comment>
<protein>
    <submittedName>
        <fullName evidence="4">Hsp20/alpha crystallin family protein</fullName>
    </submittedName>
</protein>
<dbReference type="PANTHER" id="PTHR11527">
    <property type="entry name" value="HEAT-SHOCK PROTEIN 20 FAMILY MEMBER"/>
    <property type="match status" value="1"/>
</dbReference>
<evidence type="ECO:0000313" key="5">
    <source>
        <dbReference type="Proteomes" id="UP000261080"/>
    </source>
</evidence>
<name>A0A3E3K2P8_9FIRM</name>
<sequence>MMMPSIFGENLFDDWMDFPFHDDFFRGTPAYKKNAKSIMKTDIRDTEDSYELDVDLPGYKKDEISAQLKDGYLTISASKNTENEEKDKKGNYIRRERYNGTMSRSFYVGDAIHQDDIHAKYEDGILKLSIPKKTKQEVEQTNYISIEG</sequence>
<dbReference type="CDD" id="cd06471">
    <property type="entry name" value="ACD_LpsHSP_like"/>
    <property type="match status" value="1"/>
</dbReference>
<evidence type="ECO:0000259" key="3">
    <source>
        <dbReference type="PROSITE" id="PS01031"/>
    </source>
</evidence>
<dbReference type="AlphaFoldDB" id="A0A3E3K2P8"/>
<dbReference type="InterPro" id="IPR008978">
    <property type="entry name" value="HSP20-like_chaperone"/>
</dbReference>
<accession>A0A3E3K2P8</accession>
<evidence type="ECO:0000313" key="4">
    <source>
        <dbReference type="EMBL" id="RGE87754.1"/>
    </source>
</evidence>
<dbReference type="Pfam" id="PF00011">
    <property type="entry name" value="HSP20"/>
    <property type="match status" value="1"/>
</dbReference>